<name>A0A154VZT8_9PROT</name>
<gene>
    <name evidence="1" type="ORF">AUP43_10550</name>
</gene>
<dbReference type="AlphaFoldDB" id="A0A154VZT8"/>
<evidence type="ECO:0000313" key="2">
    <source>
        <dbReference type="Proteomes" id="UP000076400"/>
    </source>
</evidence>
<dbReference type="EMBL" id="LPXN01000120">
    <property type="protein sequence ID" value="KZD06770.1"/>
    <property type="molecule type" value="Genomic_DNA"/>
</dbReference>
<dbReference type="Pfam" id="PF05742">
    <property type="entry name" value="TANGO2"/>
    <property type="match status" value="1"/>
</dbReference>
<dbReference type="RefSeq" id="WP_067557346.1">
    <property type="nucleotide sequence ID" value="NZ_LPXN01000120.1"/>
</dbReference>
<dbReference type="STRING" id="580166.AUP43_10550"/>
<accession>A0A154VZT8</accession>
<dbReference type="OrthoDB" id="4380123at2"/>
<dbReference type="InterPro" id="IPR008551">
    <property type="entry name" value="TANGO2"/>
</dbReference>
<dbReference type="PANTHER" id="PTHR17985">
    <property type="entry name" value="SER/THR-RICH PROTEIN T10 IN DGCR REGION"/>
    <property type="match status" value="1"/>
</dbReference>
<dbReference type="PANTHER" id="PTHR17985:SF8">
    <property type="entry name" value="TRANSPORT AND GOLGI ORGANIZATION PROTEIN 2 HOMOLOG"/>
    <property type="match status" value="1"/>
</dbReference>
<evidence type="ECO:0008006" key="3">
    <source>
        <dbReference type="Google" id="ProtNLM"/>
    </source>
</evidence>
<evidence type="ECO:0000313" key="1">
    <source>
        <dbReference type="EMBL" id="KZD06770.1"/>
    </source>
</evidence>
<keyword evidence="2" id="KW-1185">Reference proteome</keyword>
<reference evidence="1 2" key="1">
    <citation type="submission" date="2015-12" db="EMBL/GenBank/DDBJ databases">
        <title>Genome sequence of Oceanibaculum pacificum MCCC 1A02656.</title>
        <authorList>
            <person name="Lu L."/>
            <person name="Lai Q."/>
            <person name="Shao Z."/>
            <person name="Qian P."/>
        </authorList>
    </citation>
    <scope>NUCLEOTIDE SEQUENCE [LARGE SCALE GENOMIC DNA]</scope>
    <source>
        <strain evidence="1 2">MCCC 1A02656</strain>
    </source>
</reference>
<dbReference type="Gene3D" id="3.60.60.10">
    <property type="entry name" value="Penicillin V Acylase, Chain A"/>
    <property type="match status" value="1"/>
</dbReference>
<comment type="caution">
    <text evidence="1">The sequence shown here is derived from an EMBL/GenBank/DDBJ whole genome shotgun (WGS) entry which is preliminary data.</text>
</comment>
<sequence>MCTLVLLHRPGHAWPVLIGANRDEMAGRPWQPPARHWDDRPEITAGLDVLAGGSWLGMNDHGVVAAILNRVGTLGPAPGKRSRGELVLDALDHADAANAADALAFLDPAAYRPFNMILADSEGAFWVRSLGEGRIDVAIVPPGLHMLTARDLDDLESPRIARYRPLFEAAAPPDPEANDWAAWQALLADAGHDETTGPRGAMTIRTDTGFGTVSSSLIALPALSEERPARPLWLFAPGAPDAASFTPVGLD</sequence>
<proteinExistence type="predicted"/>
<protein>
    <recommendedName>
        <fullName evidence="3">NRDE family protein</fullName>
    </recommendedName>
</protein>
<organism evidence="1 2">
    <name type="scientific">Oceanibaculum pacificum</name>
    <dbReference type="NCBI Taxonomy" id="580166"/>
    <lineage>
        <taxon>Bacteria</taxon>
        <taxon>Pseudomonadati</taxon>
        <taxon>Pseudomonadota</taxon>
        <taxon>Alphaproteobacteria</taxon>
        <taxon>Rhodospirillales</taxon>
        <taxon>Oceanibaculaceae</taxon>
        <taxon>Oceanibaculum</taxon>
    </lineage>
</organism>
<dbReference type="Proteomes" id="UP000076400">
    <property type="component" value="Unassembled WGS sequence"/>
</dbReference>